<protein>
    <submittedName>
        <fullName evidence="4">Carboxylesterase NlhH</fullName>
    </submittedName>
</protein>
<dbReference type="Pfam" id="PF07859">
    <property type="entry name" value="Abhydrolase_3"/>
    <property type="match status" value="1"/>
</dbReference>
<dbReference type="EMBL" id="CP015961">
    <property type="protein sequence ID" value="ANI90821.1"/>
    <property type="molecule type" value="Genomic_DNA"/>
</dbReference>
<dbReference type="PANTHER" id="PTHR48081:SF13">
    <property type="entry name" value="ALPHA_BETA HYDROLASE"/>
    <property type="match status" value="1"/>
</dbReference>
<evidence type="ECO:0000259" key="3">
    <source>
        <dbReference type="Pfam" id="PF20434"/>
    </source>
</evidence>
<gene>
    <name evidence="4" type="ORF">BJL86_0007</name>
</gene>
<organism evidence="4 5">
    <name type="scientific">Dietzia timorensis</name>
    <dbReference type="NCBI Taxonomy" id="499555"/>
    <lineage>
        <taxon>Bacteria</taxon>
        <taxon>Bacillati</taxon>
        <taxon>Actinomycetota</taxon>
        <taxon>Actinomycetes</taxon>
        <taxon>Mycobacteriales</taxon>
        <taxon>Dietziaceae</taxon>
        <taxon>Dietzia</taxon>
    </lineage>
</organism>
<reference evidence="4 5" key="1">
    <citation type="submission" date="2016-06" db="EMBL/GenBank/DDBJ databases">
        <title>Complete genome sequence of a saline-alkali tolerant type strain Dietzia timorensis ID05-A0528T.</title>
        <authorList>
            <person name="Wu X."/>
        </authorList>
    </citation>
    <scope>NUCLEOTIDE SEQUENCE [LARGE SCALE GENOMIC DNA]</scope>
    <source>
        <strain evidence="4 5">ID05-A0528</strain>
    </source>
</reference>
<dbReference type="Gene3D" id="3.40.50.1820">
    <property type="entry name" value="alpha/beta hydrolase"/>
    <property type="match status" value="2"/>
</dbReference>
<dbReference type="OrthoDB" id="9803828at2"/>
<dbReference type="InterPro" id="IPR029058">
    <property type="entry name" value="AB_hydrolase_fold"/>
</dbReference>
<keyword evidence="5" id="KW-1185">Reference proteome</keyword>
<name>A0A173LH82_9ACTN</name>
<evidence type="ECO:0000259" key="2">
    <source>
        <dbReference type="Pfam" id="PF07859"/>
    </source>
</evidence>
<dbReference type="SUPFAM" id="SSF53474">
    <property type="entry name" value="alpha/beta-Hydrolases"/>
    <property type="match status" value="2"/>
</dbReference>
<evidence type="ECO:0000313" key="4">
    <source>
        <dbReference type="EMBL" id="ANI90821.1"/>
    </source>
</evidence>
<dbReference type="AlphaFoldDB" id="A0A173LH82"/>
<keyword evidence="1" id="KW-0378">Hydrolase</keyword>
<dbReference type="KEGG" id="dtm:BJL86_0007"/>
<evidence type="ECO:0000256" key="1">
    <source>
        <dbReference type="ARBA" id="ARBA00022801"/>
    </source>
</evidence>
<dbReference type="RefSeq" id="WP_067474399.1">
    <property type="nucleotide sequence ID" value="NZ_CP015961.1"/>
</dbReference>
<proteinExistence type="predicted"/>
<dbReference type="Pfam" id="PF20434">
    <property type="entry name" value="BD-FAE"/>
    <property type="match status" value="1"/>
</dbReference>
<dbReference type="InterPro" id="IPR050300">
    <property type="entry name" value="GDXG_lipolytic_enzyme"/>
</dbReference>
<dbReference type="InterPro" id="IPR049492">
    <property type="entry name" value="BD-FAE-like_dom"/>
</dbReference>
<dbReference type="InterPro" id="IPR013094">
    <property type="entry name" value="AB_hydrolase_3"/>
</dbReference>
<sequence length="622" mass="66385">MFNRVSGPSALGRDAFGVARPHTGEFGELVFDSLVYSAPDGWRPLFMDVRVPSDPRVDSPPPLVLWVHGGSWVHGSRKRRPVDVERAWFIERLLLAGYAVASIDYRLAREVPFPGPAVDVRAALAFVHTHAGDLGFDADKIVVWGESAGAHLGLLTGASSERFAALGGAADHPGEPAPKPAAIVDWYGPADLPRMLATSAEAALGGNPEALRQHADFEQFLSMGWDADAASPERVLQGDCPPVLLVHGTGDTMVPVGESRALAERLGQLDVIHELVELPGGHVFAGSDSMLPAIEASLDFLRRIVGDPFAEVAPELLGDPDEVDPGHRLSDAEVADMRAGFRAGVAEAWGDERIPGVSSRDLTLDGPDGAIGARLHEPDYVPLGRERELPLIVEFHSGGFVVGDLDTHAPSAARLCAATGAPVLQVDYRVTPEHAFPAAYADAVASVREAWARRDDLGLAPGREISRVVLYGDSAGGALALSVALELRSQAEIVVDRVVAIYPVVEWTDIRLWPGMSRYLGAATEAEIDPADPRLRDARLAPGMALELQNLPPVQLAVGSRDRVLEQSLAFAYRLKAAGNALDLQVLPAVPHGFNVMSAATPLFAAAAARVDRLLARRLWEG</sequence>
<evidence type="ECO:0000313" key="5">
    <source>
        <dbReference type="Proteomes" id="UP000186104"/>
    </source>
</evidence>
<feature type="domain" description="Alpha/beta hydrolase fold-3" evidence="2">
    <location>
        <begin position="392"/>
        <end position="594"/>
    </location>
</feature>
<accession>A0A173LH82</accession>
<dbReference type="Proteomes" id="UP000186104">
    <property type="component" value="Chromosome"/>
</dbReference>
<dbReference type="STRING" id="499555.BJL86_0007"/>
<dbReference type="PANTHER" id="PTHR48081">
    <property type="entry name" value="AB HYDROLASE SUPERFAMILY PROTEIN C4A8.06C"/>
    <property type="match status" value="1"/>
</dbReference>
<feature type="domain" description="BD-FAE-like" evidence="3">
    <location>
        <begin position="48"/>
        <end position="266"/>
    </location>
</feature>
<dbReference type="GO" id="GO:0016787">
    <property type="term" value="F:hydrolase activity"/>
    <property type="evidence" value="ECO:0007669"/>
    <property type="project" value="UniProtKB-KW"/>
</dbReference>